<dbReference type="InterPro" id="IPR013783">
    <property type="entry name" value="Ig-like_fold"/>
</dbReference>
<accession>A0AAV2LID6</accession>
<evidence type="ECO:0000256" key="2">
    <source>
        <dbReference type="ARBA" id="ARBA00022692"/>
    </source>
</evidence>
<comment type="subcellular location">
    <subcellularLocation>
        <location evidence="1">Membrane</location>
    </subcellularLocation>
</comment>
<dbReference type="EMBL" id="OZ035825">
    <property type="protein sequence ID" value="CAL1601816.1"/>
    <property type="molecule type" value="Genomic_DNA"/>
</dbReference>
<evidence type="ECO:0000313" key="6">
    <source>
        <dbReference type="Proteomes" id="UP001497482"/>
    </source>
</evidence>
<gene>
    <name evidence="5" type="ORF">KC01_LOCUS29697</name>
</gene>
<dbReference type="PANTHER" id="PTHR11860:SF87">
    <property type="entry name" value="CMRF35-LIKE MOLECULE 8"/>
    <property type="match status" value="1"/>
</dbReference>
<evidence type="ECO:0000313" key="5">
    <source>
        <dbReference type="EMBL" id="CAL1601816.1"/>
    </source>
</evidence>
<dbReference type="GO" id="GO:0004888">
    <property type="term" value="F:transmembrane signaling receptor activity"/>
    <property type="evidence" value="ECO:0007669"/>
    <property type="project" value="TreeGrafter"/>
</dbReference>
<dbReference type="Proteomes" id="UP001497482">
    <property type="component" value="Chromosome 3"/>
</dbReference>
<dbReference type="GO" id="GO:0005886">
    <property type="term" value="C:plasma membrane"/>
    <property type="evidence" value="ECO:0007669"/>
    <property type="project" value="TreeGrafter"/>
</dbReference>
<protein>
    <submittedName>
        <fullName evidence="5">Uncharacterized protein</fullName>
    </submittedName>
</protein>
<dbReference type="InterPro" id="IPR050671">
    <property type="entry name" value="CD300_family_receptors"/>
</dbReference>
<dbReference type="Gene3D" id="2.60.40.10">
    <property type="entry name" value="Immunoglobulins"/>
    <property type="match status" value="1"/>
</dbReference>
<evidence type="ECO:0000256" key="1">
    <source>
        <dbReference type="ARBA" id="ARBA00004370"/>
    </source>
</evidence>
<keyword evidence="3 4" id="KW-0472">Membrane</keyword>
<keyword evidence="2 4" id="KW-0812">Transmembrane</keyword>
<organism evidence="5 6">
    <name type="scientific">Knipowitschia caucasica</name>
    <name type="common">Caucasian dwarf goby</name>
    <name type="synonym">Pomatoschistus caucasicus</name>
    <dbReference type="NCBI Taxonomy" id="637954"/>
    <lineage>
        <taxon>Eukaryota</taxon>
        <taxon>Metazoa</taxon>
        <taxon>Chordata</taxon>
        <taxon>Craniata</taxon>
        <taxon>Vertebrata</taxon>
        <taxon>Euteleostomi</taxon>
        <taxon>Actinopterygii</taxon>
        <taxon>Neopterygii</taxon>
        <taxon>Teleostei</taxon>
        <taxon>Neoteleostei</taxon>
        <taxon>Acanthomorphata</taxon>
        <taxon>Gobiaria</taxon>
        <taxon>Gobiiformes</taxon>
        <taxon>Gobioidei</taxon>
        <taxon>Gobiidae</taxon>
        <taxon>Gobiinae</taxon>
        <taxon>Knipowitschia</taxon>
    </lineage>
</organism>
<name>A0AAV2LID6_KNICA</name>
<keyword evidence="6" id="KW-1185">Reference proteome</keyword>
<keyword evidence="4" id="KW-1133">Transmembrane helix</keyword>
<proteinExistence type="predicted"/>
<dbReference type="AlphaFoldDB" id="A0AAV2LID6"/>
<feature type="transmembrane region" description="Helical" evidence="4">
    <location>
        <begin position="107"/>
        <end position="126"/>
    </location>
</feature>
<evidence type="ECO:0000256" key="4">
    <source>
        <dbReference type="SAM" id="Phobius"/>
    </source>
</evidence>
<dbReference type="SUPFAM" id="SSF48726">
    <property type="entry name" value="Immunoglobulin"/>
    <property type="match status" value="1"/>
</dbReference>
<reference evidence="5 6" key="1">
    <citation type="submission" date="2024-04" db="EMBL/GenBank/DDBJ databases">
        <authorList>
            <person name="Waldvogel A.-M."/>
            <person name="Schoenle A."/>
        </authorList>
    </citation>
    <scope>NUCLEOTIDE SEQUENCE [LARGE SCALE GENOMIC DNA]</scope>
</reference>
<dbReference type="PANTHER" id="PTHR11860">
    <property type="entry name" value="POLYMERIC-IMMUNOGLOBULIN RECEPTOR"/>
    <property type="match status" value="1"/>
</dbReference>
<evidence type="ECO:0000256" key="3">
    <source>
        <dbReference type="ARBA" id="ARBA00023136"/>
    </source>
</evidence>
<dbReference type="InterPro" id="IPR036179">
    <property type="entry name" value="Ig-like_dom_sf"/>
</dbReference>
<sequence length="199" mass="22180">MTASESVSLWDHGNGSFTVTLSHLKTSDSGTYWCGASRPLKDTFVTVHLNIIKGFPFATTEHAEGSTITEVTSLHAYRTITNPTEEPLQTDSTTNSSKGNKVAGLDVYLPVGVAMITVIVVLVLCLRKREKKTRPHEQPLNLISHLHQVGSEEPTESEPTDRHIYENIHLHSKVSRNNHFPTYVQPLPALPKRVERIYS</sequence>